<dbReference type="SUPFAM" id="SSF53474">
    <property type="entry name" value="alpha/beta-Hydrolases"/>
    <property type="match status" value="1"/>
</dbReference>
<evidence type="ECO:0000313" key="4">
    <source>
        <dbReference type="EMBL" id="KAK6920230.1"/>
    </source>
</evidence>
<reference evidence="4 5" key="1">
    <citation type="submission" date="2023-12" db="EMBL/GenBank/DDBJ databases">
        <title>A high-quality genome assembly for Dillenia turbinata (Dilleniales).</title>
        <authorList>
            <person name="Chanderbali A."/>
        </authorList>
    </citation>
    <scope>NUCLEOTIDE SEQUENCE [LARGE SCALE GENOMIC DNA]</scope>
    <source>
        <strain evidence="4">LSX21</strain>
        <tissue evidence="4">Leaf</tissue>
    </source>
</reference>
<comment type="similarity">
    <text evidence="1">Belongs to the 'GDXG' lipolytic enzyme family.</text>
</comment>
<dbReference type="AlphaFoldDB" id="A0AAN8UQT0"/>
<feature type="region of interest" description="Disordered" evidence="2">
    <location>
        <begin position="1"/>
        <end position="24"/>
    </location>
</feature>
<dbReference type="PANTHER" id="PTHR23024">
    <property type="entry name" value="ARYLACETAMIDE DEACETYLASE"/>
    <property type="match status" value="1"/>
</dbReference>
<dbReference type="EMBL" id="JBAMMX010000021">
    <property type="protein sequence ID" value="KAK6920230.1"/>
    <property type="molecule type" value="Genomic_DNA"/>
</dbReference>
<evidence type="ECO:0000259" key="3">
    <source>
        <dbReference type="Pfam" id="PF07859"/>
    </source>
</evidence>
<accession>A0AAN8UQT0</accession>
<evidence type="ECO:0000313" key="5">
    <source>
        <dbReference type="Proteomes" id="UP001370490"/>
    </source>
</evidence>
<dbReference type="InterPro" id="IPR050466">
    <property type="entry name" value="Carboxylest/Gibb_receptor"/>
</dbReference>
<dbReference type="PANTHER" id="PTHR23024:SF113">
    <property type="entry name" value="CARBOXYLESTERASE 8-RELATED"/>
    <property type="match status" value="1"/>
</dbReference>
<keyword evidence="4" id="KW-0378">Hydrolase</keyword>
<sequence length="260" mass="28895">MAHLLDSMNDHNYPPPPTAEIQSQTPKIAADENFHVSCSRMAAHIPALILSVEYRLAPEHRLPAAYDDAIDAIMWVKSRASDGCDPWMREHADFDRCFLMGGSAGATIAYHAGLLALDLDCSPVQIVGLILNQPYFGGIAKTESELRMANDPILPLPVLDLLWELSLPLDADQDHKYCNPFVEENEKIRRLRRCLVRGYSGDPLVDRQRKLVKVLESRGVDVVALFREGGRHAVEVADPSAAQDLRDDVKHFVTSTCASK</sequence>
<dbReference type="InterPro" id="IPR029058">
    <property type="entry name" value="AB_hydrolase_fold"/>
</dbReference>
<dbReference type="Proteomes" id="UP001370490">
    <property type="component" value="Unassembled WGS sequence"/>
</dbReference>
<dbReference type="InterPro" id="IPR013094">
    <property type="entry name" value="AB_hydrolase_3"/>
</dbReference>
<evidence type="ECO:0000256" key="1">
    <source>
        <dbReference type="ARBA" id="ARBA00010515"/>
    </source>
</evidence>
<name>A0AAN8UQT0_9MAGN</name>
<feature type="domain" description="Alpha/beta hydrolase fold-3" evidence="3">
    <location>
        <begin position="35"/>
        <end position="234"/>
    </location>
</feature>
<gene>
    <name evidence="4" type="ORF">RJ641_016134</name>
</gene>
<dbReference type="Gene3D" id="3.40.50.1820">
    <property type="entry name" value="alpha/beta hydrolase"/>
    <property type="match status" value="1"/>
</dbReference>
<dbReference type="GO" id="GO:0016787">
    <property type="term" value="F:hydrolase activity"/>
    <property type="evidence" value="ECO:0007669"/>
    <property type="project" value="UniProtKB-KW"/>
</dbReference>
<proteinExistence type="inferred from homology"/>
<comment type="caution">
    <text evidence="4">The sequence shown here is derived from an EMBL/GenBank/DDBJ whole genome shotgun (WGS) entry which is preliminary data.</text>
</comment>
<evidence type="ECO:0000256" key="2">
    <source>
        <dbReference type="SAM" id="MobiDB-lite"/>
    </source>
</evidence>
<keyword evidence="5" id="KW-1185">Reference proteome</keyword>
<dbReference type="Pfam" id="PF07859">
    <property type="entry name" value="Abhydrolase_3"/>
    <property type="match status" value="1"/>
</dbReference>
<protein>
    <submittedName>
        <fullName evidence="4">Alpha/beta hydrolase fold-3</fullName>
    </submittedName>
</protein>
<organism evidence="4 5">
    <name type="scientific">Dillenia turbinata</name>
    <dbReference type="NCBI Taxonomy" id="194707"/>
    <lineage>
        <taxon>Eukaryota</taxon>
        <taxon>Viridiplantae</taxon>
        <taxon>Streptophyta</taxon>
        <taxon>Embryophyta</taxon>
        <taxon>Tracheophyta</taxon>
        <taxon>Spermatophyta</taxon>
        <taxon>Magnoliopsida</taxon>
        <taxon>eudicotyledons</taxon>
        <taxon>Gunneridae</taxon>
        <taxon>Pentapetalae</taxon>
        <taxon>Dilleniales</taxon>
        <taxon>Dilleniaceae</taxon>
        <taxon>Dillenia</taxon>
    </lineage>
</organism>